<dbReference type="PATRIC" id="fig|1457173.3.peg.3346"/>
<keyword evidence="1" id="KW-0812">Transmembrane</keyword>
<feature type="transmembrane region" description="Helical" evidence="1">
    <location>
        <begin position="76"/>
        <end position="97"/>
    </location>
</feature>
<keyword evidence="1" id="KW-0472">Membrane</keyword>
<accession>A0A014NH81</accession>
<dbReference type="EMBL" id="JBOK01000027">
    <property type="protein sequence ID" value="EXU78753.1"/>
    <property type="molecule type" value="Genomic_DNA"/>
</dbReference>
<keyword evidence="1" id="KW-1133">Transmembrane helix</keyword>
<dbReference type="Proteomes" id="UP000020766">
    <property type="component" value="Unassembled WGS sequence"/>
</dbReference>
<proteinExistence type="predicted"/>
<dbReference type="AlphaFoldDB" id="A0A014NH81"/>
<keyword evidence="3" id="KW-1185">Reference proteome</keyword>
<name>A0A014NH81_9BURK</name>
<protein>
    <submittedName>
        <fullName evidence="2">Uncharacterized protein</fullName>
    </submittedName>
</protein>
<sequence length="133" mass="13896">MQMMPEPTTTTAAVATFAGAAVSTSALTAFGVPLGLHADVLLAGFFGSLVSIILLNTVPGGTDTWQELLRTSVRRLAVAWASSITAGYLTPLALLVANVPQPGLLSMAFLVGAGAQRVLVAWLRRYWPEAQEG</sequence>
<comment type="caution">
    <text evidence="2">The sequence shown here is derived from an EMBL/GenBank/DDBJ whole genome shotgun (WGS) entry which is preliminary data.</text>
</comment>
<evidence type="ECO:0000256" key="1">
    <source>
        <dbReference type="SAM" id="Phobius"/>
    </source>
</evidence>
<evidence type="ECO:0000313" key="3">
    <source>
        <dbReference type="Proteomes" id="UP000020766"/>
    </source>
</evidence>
<evidence type="ECO:0000313" key="2">
    <source>
        <dbReference type="EMBL" id="EXU78753.1"/>
    </source>
</evidence>
<feature type="transmembrane region" description="Helical" evidence="1">
    <location>
        <begin position="36"/>
        <end position="55"/>
    </location>
</feature>
<reference evidence="2 3" key="1">
    <citation type="submission" date="2014-01" db="EMBL/GenBank/DDBJ databases">
        <title>Interspecies Systems Biology Uncovers Metabolites Affecting C. elegans Gene Expression and Life History Traits.</title>
        <authorList>
            <person name="Watson E."/>
            <person name="Macneil L.T."/>
            <person name="Ritter A.D."/>
            <person name="Yilmaz L.S."/>
            <person name="Rosebrock A.P."/>
            <person name="Caudy A.A."/>
            <person name="Walhout A.J."/>
        </authorList>
    </citation>
    <scope>NUCLEOTIDE SEQUENCE [LARGE SCALE GENOMIC DNA]</scope>
    <source>
        <strain evidence="2 3">DA1877</strain>
    </source>
</reference>
<organism evidence="2 3">
    <name type="scientific">Comamonas aquatica DA1877</name>
    <dbReference type="NCBI Taxonomy" id="1457173"/>
    <lineage>
        <taxon>Bacteria</taxon>
        <taxon>Pseudomonadati</taxon>
        <taxon>Pseudomonadota</taxon>
        <taxon>Betaproteobacteria</taxon>
        <taxon>Burkholderiales</taxon>
        <taxon>Comamonadaceae</taxon>
        <taxon>Comamonas</taxon>
    </lineage>
</organism>
<gene>
    <name evidence="2" type="ORF">AX13_09695</name>
</gene>